<dbReference type="InterPro" id="IPR015883">
    <property type="entry name" value="Glyco_hydro_20_cat"/>
</dbReference>
<comment type="caution">
    <text evidence="10">The sequence shown here is derived from an EMBL/GenBank/DDBJ whole genome shotgun (WGS) entry which is preliminary data.</text>
</comment>
<dbReference type="InterPro" id="IPR015882">
    <property type="entry name" value="HEX_bac_N"/>
</dbReference>
<evidence type="ECO:0000256" key="2">
    <source>
        <dbReference type="ARBA" id="ARBA00006285"/>
    </source>
</evidence>
<sequence>MKKISYWRAFAAICGFGLLTACSSPEVGPRNFNLVPAPTQTTVTKSNFALKPNSVISYSDPSLKGIANDLAAYAKRQAGLTLTVAEAATPQPGKGIFLSLNATNQKLAALPAAYGVSAKEGNPADERYALDIQADNITIEGLAAEGVYRGATSLKQLIAGNPAAPGETRYLPTLSVVDNPRFAWRGLSLDVCRCFFTVDEVKQVIDLMALYKLNVLHMHLTDNEGWRVEIKSHPKLTEIGGTLENDGKPVGFFTQAQYKDIVAYAQERFITVVPEIDLPGHTKAIFAAYPELRNATKMNFDLNMSGQAIGALDVDDPKATQLVKDVIAELAAMTPGSYIHIGGDETWGLSEDKYVRFVDQTRRIVKEQGKKVVGWQESARTNLDEGDLMQYWVHYKNTPSADNASDTTKKKKSTMPKELQEMMKEAFMKNAKDMGLGLEKKARIILSPSGYVYLDHPYKEASVDSTQAAEQGRLGLAGYTKQTIAEMYDWNPAKFDDRLDPAKDIAGVEAAIWCETVRSFSDLQFLLMPRLAGVAEKGWSAVENTNWDEYKVRLASHSLIWDAMNWNYFKSSLVDWK</sequence>
<dbReference type="PANTHER" id="PTHR22600:SF57">
    <property type="entry name" value="BETA-N-ACETYLHEXOSAMINIDASE"/>
    <property type="match status" value="1"/>
</dbReference>
<evidence type="ECO:0000259" key="8">
    <source>
        <dbReference type="Pfam" id="PF00728"/>
    </source>
</evidence>
<dbReference type="Pfam" id="PF02838">
    <property type="entry name" value="Glyco_hydro_20b"/>
    <property type="match status" value="1"/>
</dbReference>
<dbReference type="InterPro" id="IPR017853">
    <property type="entry name" value="GH"/>
</dbReference>
<feature type="signal peptide" evidence="7">
    <location>
        <begin position="1"/>
        <end position="21"/>
    </location>
</feature>
<evidence type="ECO:0000313" key="10">
    <source>
        <dbReference type="EMBL" id="HIX73452.1"/>
    </source>
</evidence>
<dbReference type="GO" id="GO:0030203">
    <property type="term" value="P:glycosaminoglycan metabolic process"/>
    <property type="evidence" value="ECO:0007669"/>
    <property type="project" value="TreeGrafter"/>
</dbReference>
<dbReference type="PRINTS" id="PR00738">
    <property type="entry name" value="GLHYDRLASE20"/>
</dbReference>
<proteinExistence type="inferred from homology"/>
<dbReference type="InterPro" id="IPR029018">
    <property type="entry name" value="Hex-like_dom2"/>
</dbReference>
<reference evidence="10" key="1">
    <citation type="journal article" date="2021" name="PeerJ">
        <title>Extensive microbial diversity within the chicken gut microbiome revealed by metagenomics and culture.</title>
        <authorList>
            <person name="Gilroy R."/>
            <person name="Ravi A."/>
            <person name="Getino M."/>
            <person name="Pursley I."/>
            <person name="Horton D.L."/>
            <person name="Alikhan N.F."/>
            <person name="Baker D."/>
            <person name="Gharbi K."/>
            <person name="Hall N."/>
            <person name="Watson M."/>
            <person name="Adriaenssens E.M."/>
            <person name="Foster-Nyarko E."/>
            <person name="Jarju S."/>
            <person name="Secka A."/>
            <person name="Antonio M."/>
            <person name="Oren A."/>
            <person name="Chaudhuri R.R."/>
            <person name="La Ragione R."/>
            <person name="Hildebrand F."/>
            <person name="Pallen M.J."/>
        </authorList>
    </citation>
    <scope>NUCLEOTIDE SEQUENCE</scope>
    <source>
        <strain evidence="10">ChiGjej6B6-14162</strain>
    </source>
</reference>
<dbReference type="PIRSF" id="PIRSF001093">
    <property type="entry name" value="B-hxosamndse_ab_euk"/>
    <property type="match status" value="1"/>
</dbReference>
<dbReference type="Pfam" id="PF00728">
    <property type="entry name" value="Glyco_hydro_20"/>
    <property type="match status" value="1"/>
</dbReference>
<evidence type="ECO:0000256" key="3">
    <source>
        <dbReference type="ARBA" id="ARBA00012663"/>
    </source>
</evidence>
<reference evidence="10" key="2">
    <citation type="submission" date="2021-04" db="EMBL/GenBank/DDBJ databases">
        <authorList>
            <person name="Gilroy R."/>
        </authorList>
    </citation>
    <scope>NUCLEOTIDE SEQUENCE</scope>
    <source>
        <strain evidence="10">ChiGjej6B6-14162</strain>
    </source>
</reference>
<name>A0A9D2BFD9_9BACT</name>
<gene>
    <name evidence="10" type="ORF">H9977_00100</name>
</gene>
<dbReference type="PROSITE" id="PS51257">
    <property type="entry name" value="PROKAR_LIPOPROTEIN"/>
    <property type="match status" value="1"/>
</dbReference>
<evidence type="ECO:0000256" key="1">
    <source>
        <dbReference type="ARBA" id="ARBA00001231"/>
    </source>
</evidence>
<dbReference type="Gene3D" id="3.30.379.10">
    <property type="entry name" value="Chitobiase/beta-hexosaminidase domain 2-like"/>
    <property type="match status" value="1"/>
</dbReference>
<dbReference type="CDD" id="cd06568">
    <property type="entry name" value="GH20_SpHex_like"/>
    <property type="match status" value="1"/>
</dbReference>
<dbReference type="Proteomes" id="UP000886740">
    <property type="component" value="Unassembled WGS sequence"/>
</dbReference>
<evidence type="ECO:0000256" key="6">
    <source>
        <dbReference type="PIRSR" id="PIRSR625705-1"/>
    </source>
</evidence>
<keyword evidence="4" id="KW-0378">Hydrolase</keyword>
<dbReference type="PANTHER" id="PTHR22600">
    <property type="entry name" value="BETA-HEXOSAMINIDASE"/>
    <property type="match status" value="1"/>
</dbReference>
<accession>A0A9D2BFD9</accession>
<evidence type="ECO:0000256" key="7">
    <source>
        <dbReference type="SAM" id="SignalP"/>
    </source>
</evidence>
<dbReference type="GO" id="GO:0016020">
    <property type="term" value="C:membrane"/>
    <property type="evidence" value="ECO:0007669"/>
    <property type="project" value="TreeGrafter"/>
</dbReference>
<comment type="similarity">
    <text evidence="2">Belongs to the glycosyl hydrolase 20 family.</text>
</comment>
<dbReference type="Gene3D" id="3.20.20.80">
    <property type="entry name" value="Glycosidases"/>
    <property type="match status" value="1"/>
</dbReference>
<evidence type="ECO:0000256" key="5">
    <source>
        <dbReference type="ARBA" id="ARBA00023295"/>
    </source>
</evidence>
<evidence type="ECO:0000259" key="9">
    <source>
        <dbReference type="Pfam" id="PF02838"/>
    </source>
</evidence>
<dbReference type="GO" id="GO:0005975">
    <property type="term" value="P:carbohydrate metabolic process"/>
    <property type="evidence" value="ECO:0007669"/>
    <property type="project" value="InterPro"/>
</dbReference>
<dbReference type="EMBL" id="DXEL01000002">
    <property type="protein sequence ID" value="HIX73452.1"/>
    <property type="molecule type" value="Genomic_DNA"/>
</dbReference>
<dbReference type="EC" id="3.2.1.52" evidence="3"/>
<dbReference type="SUPFAM" id="SSF55545">
    <property type="entry name" value="beta-N-acetylhexosaminidase-like domain"/>
    <property type="match status" value="1"/>
</dbReference>
<evidence type="ECO:0000313" key="11">
    <source>
        <dbReference type="Proteomes" id="UP000886740"/>
    </source>
</evidence>
<dbReference type="InterPro" id="IPR025705">
    <property type="entry name" value="Beta_hexosaminidase_sua/sub"/>
</dbReference>
<dbReference type="SUPFAM" id="SSF51445">
    <property type="entry name" value="(Trans)glycosidases"/>
    <property type="match status" value="1"/>
</dbReference>
<dbReference type="GO" id="GO:0004563">
    <property type="term" value="F:beta-N-acetylhexosaminidase activity"/>
    <property type="evidence" value="ECO:0007669"/>
    <property type="project" value="UniProtKB-EC"/>
</dbReference>
<keyword evidence="5" id="KW-0326">Glycosidase</keyword>
<protein>
    <recommendedName>
        <fullName evidence="3">beta-N-acetylhexosaminidase</fullName>
        <ecNumber evidence="3">3.2.1.52</ecNumber>
    </recommendedName>
</protein>
<evidence type="ECO:0000256" key="4">
    <source>
        <dbReference type="ARBA" id="ARBA00022801"/>
    </source>
</evidence>
<dbReference type="AlphaFoldDB" id="A0A9D2BFD9"/>
<feature type="domain" description="Beta-hexosaminidase bacterial type N-terminal" evidence="9">
    <location>
        <begin position="33"/>
        <end position="178"/>
    </location>
</feature>
<keyword evidence="7" id="KW-0732">Signal</keyword>
<feature type="chain" id="PRO_5039103209" description="beta-N-acetylhexosaminidase" evidence="7">
    <location>
        <begin position="22"/>
        <end position="577"/>
    </location>
</feature>
<feature type="domain" description="Glycoside hydrolase family 20 catalytic" evidence="8">
    <location>
        <begin position="182"/>
        <end position="541"/>
    </location>
</feature>
<comment type="catalytic activity">
    <reaction evidence="1">
        <text>Hydrolysis of terminal non-reducing N-acetyl-D-hexosamine residues in N-acetyl-beta-D-hexosaminides.</text>
        <dbReference type="EC" id="3.2.1.52"/>
    </reaction>
</comment>
<organism evidence="10 11">
    <name type="scientific">Candidatus Parabacteroides intestinipullorum</name>
    <dbReference type="NCBI Taxonomy" id="2838723"/>
    <lineage>
        <taxon>Bacteria</taxon>
        <taxon>Pseudomonadati</taxon>
        <taxon>Bacteroidota</taxon>
        <taxon>Bacteroidia</taxon>
        <taxon>Bacteroidales</taxon>
        <taxon>Tannerellaceae</taxon>
        <taxon>Parabacteroides</taxon>
    </lineage>
</organism>
<feature type="active site" description="Proton donor" evidence="6">
    <location>
        <position position="345"/>
    </location>
</feature>